<organism evidence="3">
    <name type="scientific">Flavobacterium sp. CFS9</name>
    <dbReference type="NCBI Taxonomy" id="3143118"/>
    <lineage>
        <taxon>Bacteria</taxon>
        <taxon>Pseudomonadati</taxon>
        <taxon>Bacteroidota</taxon>
        <taxon>Flavobacteriia</taxon>
        <taxon>Flavobacteriales</taxon>
        <taxon>Flavobacteriaceae</taxon>
        <taxon>Flavobacterium</taxon>
    </lineage>
</organism>
<keyword evidence="1" id="KW-0812">Transmembrane</keyword>
<dbReference type="Pfam" id="PF13785">
    <property type="entry name" value="DUF4178"/>
    <property type="match status" value="1"/>
</dbReference>
<accession>A0AAT9H127</accession>
<dbReference type="EMBL" id="AP031573">
    <property type="protein sequence ID" value="BFM43194.1"/>
    <property type="molecule type" value="Genomic_DNA"/>
</dbReference>
<dbReference type="RefSeq" id="WP_369618261.1">
    <property type="nucleotide sequence ID" value="NZ_AP031573.1"/>
</dbReference>
<feature type="domain" description="DUF4178" evidence="2">
    <location>
        <begin position="57"/>
        <end position="189"/>
    </location>
</feature>
<keyword evidence="1" id="KW-1133">Transmembrane helix</keyword>
<sequence length="410" mass="47865">MKITCYNCNTETELRVGFDVVNFVCPNCQSLYTRDDEGQFRRRSQYKTTLNDFPLAIGDVGFLKGSEYKVTGILVKKVHPDYRWTEFILENHENECIYLSVSNGHWILLTEMEEVFEVKKHPLVLEHNDKDYNIFEYSDAAIINAQGFFDFELPQNKNIHLVEYIRPPYMISVERMNGVETAFYGEYIKKEEIKKAFKNVVLPYKFGVNMIQPSRFNLNNTAIIFCCIAALLIATNWFIYKDQFKQKVFSKSIKFTEFNNKEITSDAFILNGGSAPLTITVATDVDNSWANLNVALVDEMTNDEIYANKDIEFYHGYSDGESWTEGDNMEKFNICGVKAGRYHLLITPMKAPEDVNNSEMRVNVVWNEPSNRNVWMVVIGMIVIYLIIWFFTYNFEKERWADSSYSRYDE</sequence>
<reference evidence="3" key="1">
    <citation type="submission" date="2024-05" db="EMBL/GenBank/DDBJ databases">
        <title>Whole-Genome Sequence of CFS9, a Potential Fish Probiotic Isolated from the Body Surface of Silurus asotus.</title>
        <authorList>
            <person name="Kojima M."/>
            <person name="Tobioka K."/>
            <person name="Yokota K."/>
            <person name="Nakatani H."/>
            <person name="Hori K."/>
            <person name="Tamaru Y."/>
            <person name="Okazaki F."/>
        </authorList>
    </citation>
    <scope>NUCLEOTIDE SEQUENCE</scope>
    <source>
        <strain evidence="3">CFS9</strain>
    </source>
</reference>
<name>A0AAT9H127_9FLAO</name>
<evidence type="ECO:0000313" key="3">
    <source>
        <dbReference type="EMBL" id="BFM43194.1"/>
    </source>
</evidence>
<gene>
    <name evidence="3" type="ORF">CFS9_18350</name>
</gene>
<keyword evidence="1" id="KW-0472">Membrane</keyword>
<feature type="transmembrane region" description="Helical" evidence="1">
    <location>
        <begin position="222"/>
        <end position="240"/>
    </location>
</feature>
<proteinExistence type="predicted"/>
<evidence type="ECO:0000256" key="1">
    <source>
        <dbReference type="SAM" id="Phobius"/>
    </source>
</evidence>
<protein>
    <recommendedName>
        <fullName evidence="2">DUF4178 domain-containing protein</fullName>
    </recommendedName>
</protein>
<dbReference type="AlphaFoldDB" id="A0AAT9H127"/>
<dbReference type="InterPro" id="IPR025235">
    <property type="entry name" value="DUF4178"/>
</dbReference>
<feature type="transmembrane region" description="Helical" evidence="1">
    <location>
        <begin position="374"/>
        <end position="395"/>
    </location>
</feature>
<evidence type="ECO:0000259" key="2">
    <source>
        <dbReference type="Pfam" id="PF13785"/>
    </source>
</evidence>